<gene>
    <name evidence="1" type="ORF">QFC22_003412</name>
</gene>
<reference evidence="1" key="1">
    <citation type="submission" date="2023-04" db="EMBL/GenBank/DDBJ databases">
        <title>Draft Genome sequencing of Naganishia species isolated from polar environments using Oxford Nanopore Technology.</title>
        <authorList>
            <person name="Leo P."/>
            <person name="Venkateswaran K."/>
        </authorList>
    </citation>
    <scope>NUCLEOTIDE SEQUENCE</scope>
    <source>
        <strain evidence="1">MNA-CCFEE 5425</strain>
    </source>
</reference>
<accession>A0ACC2XA84</accession>
<dbReference type="EMBL" id="JASBWU010000008">
    <property type="protein sequence ID" value="KAJ9119702.1"/>
    <property type="molecule type" value="Genomic_DNA"/>
</dbReference>
<dbReference type="Proteomes" id="UP001243375">
    <property type="component" value="Unassembled WGS sequence"/>
</dbReference>
<name>A0ACC2XA84_9TREE</name>
<comment type="caution">
    <text evidence="1">The sequence shown here is derived from an EMBL/GenBank/DDBJ whole genome shotgun (WGS) entry which is preliminary data.</text>
</comment>
<sequence length="394" mass="42041">MISPDNNHSVLTNANNNTPQQSVAGQQPYRMALQLPEGKRLKLQQHEQTKFQQQRQQGPIVQGGGHQQQQQHPMEPGAQGQQRGSVTYYSNPDYQQPSSASRPSFAQASSSYQPQIGPTSHSQQFHGQVQGNPQGNPYQYVQVPQQAQTQQSQNPSSNTGMNMKRGNPSAGLSAPNQNPNANYQMYNMAGLPSSARPATGSGRDGNEMMNMQVGNGSSYQDQATRLNMDSRIEASGSSSGGMADSGTYGEYGVQLSGSSIKSGRLAQQQAPLDVSASGMHPPADMPAFSSMPFEYGSSSAAGPSGTGTVSGYQVGSAPGTGNDMSHSFDQRGQSSVYQDKPNQGPSRYNSGKTQSEGQSGSVDQETFEVSLEPWFRGWILADQIACYISAVHAA</sequence>
<protein>
    <submittedName>
        <fullName evidence="1">Uncharacterized protein</fullName>
    </submittedName>
</protein>
<organism evidence="1 2">
    <name type="scientific">Naganishia vaughanmartiniae</name>
    <dbReference type="NCBI Taxonomy" id="1424756"/>
    <lineage>
        <taxon>Eukaryota</taxon>
        <taxon>Fungi</taxon>
        <taxon>Dikarya</taxon>
        <taxon>Basidiomycota</taxon>
        <taxon>Agaricomycotina</taxon>
        <taxon>Tremellomycetes</taxon>
        <taxon>Filobasidiales</taxon>
        <taxon>Filobasidiaceae</taxon>
        <taxon>Naganishia</taxon>
    </lineage>
</organism>
<proteinExistence type="predicted"/>
<evidence type="ECO:0000313" key="2">
    <source>
        <dbReference type="Proteomes" id="UP001243375"/>
    </source>
</evidence>
<evidence type="ECO:0000313" key="1">
    <source>
        <dbReference type="EMBL" id="KAJ9119702.1"/>
    </source>
</evidence>
<keyword evidence="2" id="KW-1185">Reference proteome</keyword>